<dbReference type="InterPro" id="IPR050570">
    <property type="entry name" value="Cell_wall_metabolism_enzyme"/>
</dbReference>
<dbReference type="PANTHER" id="PTHR21666:SF270">
    <property type="entry name" value="MUREIN HYDROLASE ACTIVATOR ENVC"/>
    <property type="match status" value="1"/>
</dbReference>
<keyword evidence="3" id="KW-1185">Reference proteome</keyword>
<dbReference type="Gene3D" id="2.70.70.10">
    <property type="entry name" value="Glucose Permease (Domain IIA)"/>
    <property type="match status" value="1"/>
</dbReference>
<dbReference type="CDD" id="cd12797">
    <property type="entry name" value="M23_peptidase"/>
    <property type="match status" value="1"/>
</dbReference>
<evidence type="ECO:0000259" key="1">
    <source>
        <dbReference type="Pfam" id="PF01551"/>
    </source>
</evidence>
<dbReference type="OrthoDB" id="9784703at2"/>
<dbReference type="InterPro" id="IPR011055">
    <property type="entry name" value="Dup_hybrid_motif"/>
</dbReference>
<name>A0A0W0U7G6_9GAMM</name>
<feature type="domain" description="M23ase beta-sheet core" evidence="1">
    <location>
        <begin position="269"/>
        <end position="362"/>
    </location>
</feature>
<dbReference type="InterPro" id="IPR016047">
    <property type="entry name" value="M23ase_b-sheet_dom"/>
</dbReference>
<gene>
    <name evidence="2" type="ORF">Lgee_0420</name>
</gene>
<comment type="caution">
    <text evidence="2">The sequence shown here is derived from an EMBL/GenBank/DDBJ whole genome shotgun (WGS) entry which is preliminary data.</text>
</comment>
<dbReference type="PANTHER" id="PTHR21666">
    <property type="entry name" value="PEPTIDASE-RELATED"/>
    <property type="match status" value="1"/>
</dbReference>
<dbReference type="AlphaFoldDB" id="A0A0W0U7G6"/>
<evidence type="ECO:0000313" key="3">
    <source>
        <dbReference type="Proteomes" id="UP000054785"/>
    </source>
</evidence>
<dbReference type="SUPFAM" id="SSF51261">
    <property type="entry name" value="Duplicated hybrid motif"/>
    <property type="match status" value="1"/>
</dbReference>
<dbReference type="RefSeq" id="WP_051550956.1">
    <property type="nucleotide sequence ID" value="NZ_CAAAHN010000008.1"/>
</dbReference>
<proteinExistence type="predicted"/>
<reference evidence="2 3" key="1">
    <citation type="submission" date="2015-11" db="EMBL/GenBank/DDBJ databases">
        <title>Genomic analysis of 38 Legionella species identifies large and diverse effector repertoires.</title>
        <authorList>
            <person name="Burstein D."/>
            <person name="Amaro F."/>
            <person name="Zusman T."/>
            <person name="Lifshitz Z."/>
            <person name="Cohen O."/>
            <person name="Gilbert J.A."/>
            <person name="Pupko T."/>
            <person name="Shuman H.A."/>
            <person name="Segal G."/>
        </authorList>
    </citation>
    <scope>NUCLEOTIDE SEQUENCE [LARGE SCALE GENOMIC DNA]</scope>
    <source>
        <strain evidence="2 3">ATCC 49504</strain>
    </source>
</reference>
<dbReference type="PATRIC" id="fig|45065.4.peg.447"/>
<protein>
    <submittedName>
        <fullName evidence="2">Peptidase, M23 family</fullName>
    </submittedName>
</protein>
<dbReference type="Gene3D" id="6.10.250.3150">
    <property type="match status" value="1"/>
</dbReference>
<accession>A0A0W0U7G6</accession>
<sequence>MRAWLFAAFLGVTLPVMGGGQTVNETKTRLQALERQINSLTQTLNTTKGQRQSLNAELAATDRQITASLSRLKALEREAATRAARIDALRKSIAQQNSTLEAHLQQVRLHLKARHRLGTSQPLKWLLNAEDPGRFARLMAYYHHLLKAREQSIQETRTARMRLQAQEKDLTDTLRLQQVQKSEMERRRQVLELERQKRQVVLAALEKDIAAKGSKLQEFQKNRENLSRLLATLSRQSSQRPATGKPLLVMNGKLPLPVKVARSAMANTYQGVTLFAAEGQPVTAVSSGKVVFSDWLNGYGMLIIIDHGHGFMTLYGHNKLLYRHRGEHVQTGDTIAAVGHTGGLQKNGLYFEVRKYGKAIPPLKWLS</sequence>
<dbReference type="GO" id="GO:0004222">
    <property type="term" value="F:metalloendopeptidase activity"/>
    <property type="evidence" value="ECO:0007669"/>
    <property type="project" value="TreeGrafter"/>
</dbReference>
<dbReference type="STRING" id="45065.Lgee_0420"/>
<evidence type="ECO:0000313" key="2">
    <source>
        <dbReference type="EMBL" id="KTD03970.1"/>
    </source>
</evidence>
<dbReference type="EMBL" id="LNYC01000008">
    <property type="protein sequence ID" value="KTD03970.1"/>
    <property type="molecule type" value="Genomic_DNA"/>
</dbReference>
<dbReference type="Proteomes" id="UP000054785">
    <property type="component" value="Unassembled WGS sequence"/>
</dbReference>
<organism evidence="2 3">
    <name type="scientific">Legionella geestiana</name>
    <dbReference type="NCBI Taxonomy" id="45065"/>
    <lineage>
        <taxon>Bacteria</taxon>
        <taxon>Pseudomonadati</taxon>
        <taxon>Pseudomonadota</taxon>
        <taxon>Gammaproteobacteria</taxon>
        <taxon>Legionellales</taxon>
        <taxon>Legionellaceae</taxon>
        <taxon>Legionella</taxon>
    </lineage>
</organism>
<dbReference type="Pfam" id="PF01551">
    <property type="entry name" value="Peptidase_M23"/>
    <property type="match status" value="1"/>
</dbReference>